<evidence type="ECO:0000256" key="3">
    <source>
        <dbReference type="ARBA" id="ARBA00022692"/>
    </source>
</evidence>
<evidence type="ECO:0008006" key="9">
    <source>
        <dbReference type="Google" id="ProtNLM"/>
    </source>
</evidence>
<feature type="transmembrane region" description="Helical" evidence="6">
    <location>
        <begin position="155"/>
        <end position="173"/>
    </location>
</feature>
<dbReference type="Proteomes" id="UP000216308">
    <property type="component" value="Unassembled WGS sequence"/>
</dbReference>
<evidence type="ECO:0000256" key="2">
    <source>
        <dbReference type="ARBA" id="ARBA00009012"/>
    </source>
</evidence>
<gene>
    <name evidence="7" type="ORF">DJ70_04385</name>
</gene>
<keyword evidence="3 6" id="KW-0812">Transmembrane</keyword>
<comment type="caution">
    <text evidence="7">The sequence shown here is derived from an EMBL/GenBank/DDBJ whole genome shotgun (WGS) entry which is preliminary data.</text>
</comment>
<keyword evidence="5 6" id="KW-0472">Membrane</keyword>
<name>A0A256INB5_9EURY</name>
<evidence type="ECO:0000256" key="5">
    <source>
        <dbReference type="ARBA" id="ARBA00023136"/>
    </source>
</evidence>
<accession>A0A256INB5</accession>
<dbReference type="PANTHER" id="PTHR13353:SF5">
    <property type="entry name" value="TRANSMEMBRANE PROTEIN 19"/>
    <property type="match status" value="1"/>
</dbReference>
<keyword evidence="4 6" id="KW-1133">Transmembrane helix</keyword>
<protein>
    <recommendedName>
        <fullName evidence="9">DUF92 domain-containing protein</fullName>
    </recommendedName>
</protein>
<feature type="transmembrane region" description="Helical" evidence="6">
    <location>
        <begin position="185"/>
        <end position="209"/>
    </location>
</feature>
<evidence type="ECO:0000256" key="1">
    <source>
        <dbReference type="ARBA" id="ARBA00004141"/>
    </source>
</evidence>
<dbReference type="EMBL" id="NHPJ01000049">
    <property type="protein sequence ID" value="OYR58011.1"/>
    <property type="molecule type" value="Genomic_DNA"/>
</dbReference>
<feature type="transmembrane region" description="Helical" evidence="6">
    <location>
        <begin position="502"/>
        <end position="521"/>
    </location>
</feature>
<evidence type="ECO:0000256" key="4">
    <source>
        <dbReference type="ARBA" id="ARBA00022989"/>
    </source>
</evidence>
<dbReference type="InterPro" id="IPR002794">
    <property type="entry name" value="DUF92_TMEM19"/>
</dbReference>
<feature type="transmembrane region" description="Helical" evidence="6">
    <location>
        <begin position="437"/>
        <end position="457"/>
    </location>
</feature>
<reference evidence="7 8" key="1">
    <citation type="journal article" date="2014" name="Front. Microbiol.">
        <title>Population and genomic analysis of the genus Halorubrum.</title>
        <authorList>
            <person name="Fullmer M.S."/>
            <person name="Soucy S.M."/>
            <person name="Swithers K.S."/>
            <person name="Makkay A.M."/>
            <person name="Wheeler R."/>
            <person name="Ventosa A."/>
            <person name="Gogarten J.P."/>
            <person name="Papke R.T."/>
        </authorList>
    </citation>
    <scope>NUCLEOTIDE SEQUENCE [LARGE SCALE GENOMIC DNA]</scope>
    <source>
        <strain evidence="7 8">Cb34</strain>
    </source>
</reference>
<comment type="subcellular location">
    <subcellularLocation>
        <location evidence="1">Membrane</location>
        <topology evidence="1">Multi-pass membrane protein</topology>
    </subcellularLocation>
</comment>
<sequence>MPPSRRTVVFRPSAVRRRLSTVSRPSPSFDRQPSVAVFRPSAVFRSAAGRPRRPAVGRVKWSSRVLPSVYRRLRRASVFAAVAALAAFAPALGTAAAVPFLAAAGTFLLGIRDGEWFETLALPGDREEERLYGVGAFSLSLAGLALVATFPPVPLPAGAFAAAALAVGGGRLGRELVGTRSDDEFRLVAGYLLAGGVAAAVGQVVSGAAASLVGGGGGDALAGAFPAFAFLGSVAVLTAALVRSLVYARDAHITVVVVALVAWGFTALDPTVTPVGVVAALAVTAALGYASYALGAASVPGMLTGVLLSLLTVVLGGVAWFLTLMAFYAVGGLASKYRFDEKADRGVAQENQGARGTGNVLANSAVALAALLGYAAAPHVGVPEWIFRLAFAGAVATAMADTLSSEIGGLFDAPRLITTLRPAEPGTDGAVTWQGELAGLAGAALIASLAAVPLPVVDPVVGGGALRAGGIVVLAGVFGMTVDSLLGALVEGDRVGNQAVNFLATLSGAALAVGVGAGVAVG</sequence>
<evidence type="ECO:0000256" key="6">
    <source>
        <dbReference type="SAM" id="Phobius"/>
    </source>
</evidence>
<dbReference type="PANTHER" id="PTHR13353">
    <property type="entry name" value="TRANSMEMBRANE PROTEIN 19"/>
    <property type="match status" value="1"/>
</dbReference>
<proteinExistence type="inferred from homology"/>
<feature type="transmembrane region" description="Helical" evidence="6">
    <location>
        <begin position="251"/>
        <end position="268"/>
    </location>
</feature>
<dbReference type="AlphaFoldDB" id="A0A256INB5"/>
<evidence type="ECO:0000313" key="7">
    <source>
        <dbReference type="EMBL" id="OYR58011.1"/>
    </source>
</evidence>
<feature type="transmembrane region" description="Helical" evidence="6">
    <location>
        <begin position="221"/>
        <end position="242"/>
    </location>
</feature>
<comment type="similarity">
    <text evidence="2">Belongs to the TMEM19 family.</text>
</comment>
<keyword evidence="8" id="KW-1185">Reference proteome</keyword>
<organism evidence="7 8">
    <name type="scientific">Halorubrum halodurans</name>
    <dbReference type="NCBI Taxonomy" id="1383851"/>
    <lineage>
        <taxon>Archaea</taxon>
        <taxon>Methanobacteriati</taxon>
        <taxon>Methanobacteriota</taxon>
        <taxon>Stenosarchaea group</taxon>
        <taxon>Halobacteria</taxon>
        <taxon>Halobacteriales</taxon>
        <taxon>Haloferacaceae</taxon>
        <taxon>Halorubrum</taxon>
    </lineage>
</organism>
<dbReference type="GO" id="GO:0016020">
    <property type="term" value="C:membrane"/>
    <property type="evidence" value="ECO:0007669"/>
    <property type="project" value="UniProtKB-SubCell"/>
</dbReference>
<feature type="transmembrane region" description="Helical" evidence="6">
    <location>
        <begin position="469"/>
        <end position="490"/>
    </location>
</feature>
<dbReference type="Pfam" id="PF01940">
    <property type="entry name" value="DUF92"/>
    <property type="match status" value="1"/>
</dbReference>
<feature type="transmembrane region" description="Helical" evidence="6">
    <location>
        <begin position="78"/>
        <end position="111"/>
    </location>
</feature>
<feature type="transmembrane region" description="Helical" evidence="6">
    <location>
        <begin position="274"/>
        <end position="294"/>
    </location>
</feature>
<feature type="transmembrane region" description="Helical" evidence="6">
    <location>
        <begin position="306"/>
        <end position="330"/>
    </location>
</feature>
<evidence type="ECO:0000313" key="8">
    <source>
        <dbReference type="Proteomes" id="UP000216308"/>
    </source>
</evidence>